<name>A0A6P1XXC0_9SPIR</name>
<dbReference type="InterPro" id="IPR003959">
    <property type="entry name" value="ATPase_AAA_core"/>
</dbReference>
<dbReference type="EMBL" id="CP048020">
    <property type="protein sequence ID" value="QHX42128.1"/>
    <property type="molecule type" value="Genomic_DNA"/>
</dbReference>
<dbReference type="GO" id="GO:0005524">
    <property type="term" value="F:ATP binding"/>
    <property type="evidence" value="ECO:0007669"/>
    <property type="project" value="UniProtKB-KW"/>
</dbReference>
<feature type="domain" description="ATPase AAA-type core" evidence="1">
    <location>
        <begin position="43"/>
        <end position="326"/>
    </location>
</feature>
<dbReference type="KEGG" id="trz:GWP43_00150"/>
<dbReference type="PANTHER" id="PTHR40396">
    <property type="entry name" value="ATPASE-LIKE PROTEIN"/>
    <property type="match status" value="1"/>
</dbReference>
<proteinExistence type="predicted"/>
<keyword evidence="2" id="KW-0067">ATP-binding</keyword>
<evidence type="ECO:0000313" key="3">
    <source>
        <dbReference type="Proteomes" id="UP000464374"/>
    </source>
</evidence>
<keyword evidence="2" id="KW-0547">Nucleotide-binding</keyword>
<dbReference type="Proteomes" id="UP000464374">
    <property type="component" value="Chromosome"/>
</dbReference>
<evidence type="ECO:0000313" key="2">
    <source>
        <dbReference type="EMBL" id="QHX42128.1"/>
    </source>
</evidence>
<dbReference type="RefSeq" id="WP_162661943.1">
    <property type="nucleotide sequence ID" value="NZ_CP048020.1"/>
</dbReference>
<sequence length="373" mass="43044">MLKSFTVANFKAFEQAVTLDFSAIGHYEFQPEAIKNNIVKTAIMYGKNASGKSSLAIGLFDIVSNLTDKYANKSEYKNYQNIFNTDQAVEFKYIFSFQNKEIIYRYKKFNIDALIAETLIIDGRVVIAYDKSRSTDEFIISLVGTETLNKDLSNLQISALKWVKNNSSLPDTIENRIFYDLFNFVDKMLLFWSLNTRSFIGYSSRVGEEITASIIQTHHFEDLQKFFRTAGFTEELTHSNDTGSEVLYIKHGEKRLTFLDVCSTGMNSLLLVYYWLKDVQNPEKCPSFICIDEFDAFYHFELARFVVQKLKEVNCQVLLTTHNTTLFTNDLLRPDCFYICSKERIVNAHNATQKELRLGHNLEKLYRGGAFGK</sequence>
<dbReference type="SUPFAM" id="SSF52540">
    <property type="entry name" value="P-loop containing nucleoside triphosphate hydrolases"/>
    <property type="match status" value="1"/>
</dbReference>
<dbReference type="GO" id="GO:0016887">
    <property type="term" value="F:ATP hydrolysis activity"/>
    <property type="evidence" value="ECO:0007669"/>
    <property type="project" value="InterPro"/>
</dbReference>
<accession>A0A6P1XXC0</accession>
<evidence type="ECO:0000259" key="1">
    <source>
        <dbReference type="Pfam" id="PF13304"/>
    </source>
</evidence>
<reference evidence="2 3" key="1">
    <citation type="submission" date="2020-01" db="EMBL/GenBank/DDBJ databases">
        <title>Complete genome sequence of a human oral phylogroup 1 Treponema sp. strain ATCC 700766, originally isolated from periodontitis dental plaque.</title>
        <authorList>
            <person name="Chan Y."/>
            <person name="Huo Y.-B."/>
            <person name="Yu X.-L."/>
            <person name="Zeng H."/>
            <person name="Leung W.-K."/>
            <person name="Watt R.M."/>
        </authorList>
    </citation>
    <scope>NUCLEOTIDE SEQUENCE [LARGE SCALE GENOMIC DNA]</scope>
    <source>
        <strain evidence="2 3">OMZ 804</strain>
    </source>
</reference>
<gene>
    <name evidence="2" type="ORF">GWP43_00150</name>
</gene>
<dbReference type="Pfam" id="PF13304">
    <property type="entry name" value="AAA_21"/>
    <property type="match status" value="1"/>
</dbReference>
<protein>
    <submittedName>
        <fullName evidence="2">ATP-binding protein</fullName>
    </submittedName>
</protein>
<dbReference type="AlphaFoldDB" id="A0A6P1XXC0"/>
<dbReference type="Gene3D" id="3.40.50.300">
    <property type="entry name" value="P-loop containing nucleotide triphosphate hydrolases"/>
    <property type="match status" value="1"/>
</dbReference>
<dbReference type="PANTHER" id="PTHR40396:SF1">
    <property type="entry name" value="ATPASE AAA-TYPE CORE DOMAIN-CONTAINING PROTEIN"/>
    <property type="match status" value="1"/>
</dbReference>
<dbReference type="InterPro" id="IPR027417">
    <property type="entry name" value="P-loop_NTPase"/>
</dbReference>
<organism evidence="2 3">
    <name type="scientific">Treponema vincentii</name>
    <dbReference type="NCBI Taxonomy" id="69710"/>
    <lineage>
        <taxon>Bacteria</taxon>
        <taxon>Pseudomonadati</taxon>
        <taxon>Spirochaetota</taxon>
        <taxon>Spirochaetia</taxon>
        <taxon>Spirochaetales</taxon>
        <taxon>Treponemataceae</taxon>
        <taxon>Treponema</taxon>
    </lineage>
</organism>